<dbReference type="Gene3D" id="3.20.20.80">
    <property type="entry name" value="Glycosidases"/>
    <property type="match status" value="1"/>
</dbReference>
<reference evidence="1" key="1">
    <citation type="submission" date="2023-03" db="EMBL/GenBank/DDBJ databases">
        <title>Actinorhabdospora filicis NBRC 111898.</title>
        <authorList>
            <person name="Ichikawa N."/>
            <person name="Sato H."/>
            <person name="Tonouchi N."/>
        </authorList>
    </citation>
    <scope>NUCLEOTIDE SEQUENCE</scope>
    <source>
        <strain evidence="1">NBRC 111898</strain>
    </source>
</reference>
<organism evidence="1 2">
    <name type="scientific">Actinorhabdospora filicis</name>
    <dbReference type="NCBI Taxonomy" id="1785913"/>
    <lineage>
        <taxon>Bacteria</taxon>
        <taxon>Bacillati</taxon>
        <taxon>Actinomycetota</taxon>
        <taxon>Actinomycetes</taxon>
        <taxon>Micromonosporales</taxon>
        <taxon>Micromonosporaceae</taxon>
        <taxon>Actinorhabdospora</taxon>
    </lineage>
</organism>
<dbReference type="RefSeq" id="WP_285662976.1">
    <property type="nucleotide sequence ID" value="NZ_BSTX01000002.1"/>
</dbReference>
<evidence type="ECO:0000313" key="1">
    <source>
        <dbReference type="EMBL" id="GLZ77795.1"/>
    </source>
</evidence>
<protein>
    <submittedName>
        <fullName evidence="1">Uncharacterized protein</fullName>
    </submittedName>
</protein>
<dbReference type="SUPFAM" id="SSF51445">
    <property type="entry name" value="(Trans)glycosidases"/>
    <property type="match status" value="1"/>
</dbReference>
<comment type="caution">
    <text evidence="1">The sequence shown here is derived from an EMBL/GenBank/DDBJ whole genome shotgun (WGS) entry which is preliminary data.</text>
</comment>
<proteinExistence type="predicted"/>
<dbReference type="EMBL" id="BSTX01000002">
    <property type="protein sequence ID" value="GLZ77795.1"/>
    <property type="molecule type" value="Genomic_DNA"/>
</dbReference>
<dbReference type="Proteomes" id="UP001165079">
    <property type="component" value="Unassembled WGS sequence"/>
</dbReference>
<dbReference type="InterPro" id="IPR017853">
    <property type="entry name" value="GH"/>
</dbReference>
<keyword evidence="2" id="KW-1185">Reference proteome</keyword>
<evidence type="ECO:0000313" key="2">
    <source>
        <dbReference type="Proteomes" id="UP001165079"/>
    </source>
</evidence>
<sequence>MRKGVTYDTGFLNLGTTTREHFEPADVERDMAAIAGELGCAAVRVTGGDPARLETAARIAAAHGLEVWFSPFPCDLDEDATLEVLLDCAERAERVRREGATVVFTTGAELALVGKGYIAGETLEDRLATMFEPGRLPGLIGLIAGPLNAFLARAVAAVRERFGGPVSYAAIPFERVDWALFDYAGYDLYRMTAIAERFPGDVRAIAAGGVPLAVTETGCATYKGASGDGAQAGMIVEYTGGRATGLHRPAERDEEEQAACVRELLELFDEAGADIVFVCVFACWHLPHRTDGRPDLDLGSYGIVAVDEDGRTWRPKAAFHAVAGYGRGSTGTDA</sequence>
<accession>A0A9W6WAM3</accession>
<dbReference type="AlphaFoldDB" id="A0A9W6WAM3"/>
<name>A0A9W6WAM3_9ACTN</name>
<gene>
    <name evidence="1" type="ORF">Afil01_26020</name>
</gene>